<comment type="caution">
    <text evidence="2">The sequence shown here is derived from an EMBL/GenBank/DDBJ whole genome shotgun (WGS) entry which is preliminary data.</text>
</comment>
<name>A0ABV2PF00_9BACI</name>
<gene>
    <name evidence="2" type="ORF">ABIA69_000681</name>
</gene>
<dbReference type="Proteomes" id="UP001549363">
    <property type="component" value="Unassembled WGS sequence"/>
</dbReference>
<dbReference type="Pfam" id="PF00903">
    <property type="entry name" value="Glyoxalase"/>
    <property type="match status" value="1"/>
</dbReference>
<sequence>MIYEAPLPVSDLQKSIEFYKKLGLELAYVQEKLAFLWIDKGESWLGLWESDNAHLAYHPSNRHIAFKMDKDDFEHVKDWLQSIDIEIRTAFGFSPEQQPLVLPNHPHAHAAIYFLISMVIPLN</sequence>
<feature type="domain" description="Glyoxalase/fosfomycin resistance/dioxygenase" evidence="1">
    <location>
        <begin position="7"/>
        <end position="89"/>
    </location>
</feature>
<organism evidence="2 3">
    <name type="scientific">Lysinibacillus parviboronicapiens</name>
    <dbReference type="NCBI Taxonomy" id="436516"/>
    <lineage>
        <taxon>Bacteria</taxon>
        <taxon>Bacillati</taxon>
        <taxon>Bacillota</taxon>
        <taxon>Bacilli</taxon>
        <taxon>Bacillales</taxon>
        <taxon>Bacillaceae</taxon>
        <taxon>Lysinibacillus</taxon>
    </lineage>
</organism>
<dbReference type="Gene3D" id="3.10.180.10">
    <property type="entry name" value="2,3-Dihydroxybiphenyl 1,2-Dioxygenase, domain 1"/>
    <property type="match status" value="1"/>
</dbReference>
<evidence type="ECO:0000313" key="2">
    <source>
        <dbReference type="EMBL" id="MET4559538.1"/>
    </source>
</evidence>
<keyword evidence="3" id="KW-1185">Reference proteome</keyword>
<evidence type="ECO:0000259" key="1">
    <source>
        <dbReference type="Pfam" id="PF00903"/>
    </source>
</evidence>
<dbReference type="RefSeq" id="WP_354470926.1">
    <property type="nucleotide sequence ID" value="NZ_JBEPSB010000002.1"/>
</dbReference>
<evidence type="ECO:0000313" key="3">
    <source>
        <dbReference type="Proteomes" id="UP001549363"/>
    </source>
</evidence>
<dbReference type="InterPro" id="IPR004360">
    <property type="entry name" value="Glyas_Fos-R_dOase_dom"/>
</dbReference>
<accession>A0ABV2PF00</accession>
<proteinExistence type="predicted"/>
<dbReference type="EMBL" id="JBEPSB010000002">
    <property type="protein sequence ID" value="MET4559538.1"/>
    <property type="molecule type" value="Genomic_DNA"/>
</dbReference>
<protein>
    <submittedName>
        <fullName evidence="2">Catechol 2,3-dioxygenase-like lactoylglutathione lyase family enzyme</fullName>
    </submittedName>
</protein>
<dbReference type="SUPFAM" id="SSF54593">
    <property type="entry name" value="Glyoxalase/Bleomycin resistance protein/Dihydroxybiphenyl dioxygenase"/>
    <property type="match status" value="1"/>
</dbReference>
<reference evidence="2 3" key="1">
    <citation type="submission" date="2024-06" db="EMBL/GenBank/DDBJ databases">
        <title>Sorghum-associated microbial communities from plants grown in Nebraska, USA.</title>
        <authorList>
            <person name="Schachtman D."/>
        </authorList>
    </citation>
    <scope>NUCLEOTIDE SEQUENCE [LARGE SCALE GENOMIC DNA]</scope>
    <source>
        <strain evidence="2 3">736</strain>
    </source>
</reference>
<dbReference type="InterPro" id="IPR029068">
    <property type="entry name" value="Glyas_Bleomycin-R_OHBP_Dase"/>
</dbReference>